<proteinExistence type="predicted"/>
<reference evidence="1" key="1">
    <citation type="journal article" date="2020" name="Stud. Mycol.">
        <title>101 Dothideomycetes genomes: a test case for predicting lifestyles and emergence of pathogens.</title>
        <authorList>
            <person name="Haridas S."/>
            <person name="Albert R."/>
            <person name="Binder M."/>
            <person name="Bloem J."/>
            <person name="Labutti K."/>
            <person name="Salamov A."/>
            <person name="Andreopoulos B."/>
            <person name="Baker S."/>
            <person name="Barry K."/>
            <person name="Bills G."/>
            <person name="Bluhm B."/>
            <person name="Cannon C."/>
            <person name="Castanera R."/>
            <person name="Culley D."/>
            <person name="Daum C."/>
            <person name="Ezra D."/>
            <person name="Gonzalez J."/>
            <person name="Henrissat B."/>
            <person name="Kuo A."/>
            <person name="Liang C."/>
            <person name="Lipzen A."/>
            <person name="Lutzoni F."/>
            <person name="Magnuson J."/>
            <person name="Mondo S."/>
            <person name="Nolan M."/>
            <person name="Ohm R."/>
            <person name="Pangilinan J."/>
            <person name="Park H.-J."/>
            <person name="Ramirez L."/>
            <person name="Alfaro M."/>
            <person name="Sun H."/>
            <person name="Tritt A."/>
            <person name="Yoshinaga Y."/>
            <person name="Zwiers L.-H."/>
            <person name="Turgeon B."/>
            <person name="Goodwin S."/>
            <person name="Spatafora J."/>
            <person name="Crous P."/>
            <person name="Grigoriev I."/>
        </authorList>
    </citation>
    <scope>NUCLEOTIDE SEQUENCE</scope>
    <source>
        <strain evidence="1">Tuck. ex Michener</strain>
    </source>
</reference>
<protein>
    <submittedName>
        <fullName evidence="1">Uncharacterized protein</fullName>
    </submittedName>
</protein>
<dbReference type="AlphaFoldDB" id="A0A6A6GRH2"/>
<accession>A0A6A6GRH2</accession>
<keyword evidence="2" id="KW-1185">Reference proteome</keyword>
<evidence type="ECO:0000313" key="1">
    <source>
        <dbReference type="EMBL" id="KAF2228335.1"/>
    </source>
</evidence>
<dbReference type="EMBL" id="ML992335">
    <property type="protein sequence ID" value="KAF2228335.1"/>
    <property type="molecule type" value="Genomic_DNA"/>
</dbReference>
<sequence length="123" mass="14544">MRLLIINGHGSYVDKAFLNLFSPLATYYSQNLDNWLAKFQALFWPAFKKAFSLSNIKKELNNDALTLQQLQKEFFIQMSKSFQKEFNKFEAKLLKMSVKNEVLEHENKGLKEAIKLKQRRRKP</sequence>
<gene>
    <name evidence="1" type="ORF">EV356DRAFT_506934</name>
</gene>
<name>A0A6A6GRH2_VIRVR</name>
<evidence type="ECO:0000313" key="2">
    <source>
        <dbReference type="Proteomes" id="UP000800092"/>
    </source>
</evidence>
<organism evidence="1 2">
    <name type="scientific">Viridothelium virens</name>
    <name type="common">Speckled blister lichen</name>
    <name type="synonym">Trypethelium virens</name>
    <dbReference type="NCBI Taxonomy" id="1048519"/>
    <lineage>
        <taxon>Eukaryota</taxon>
        <taxon>Fungi</taxon>
        <taxon>Dikarya</taxon>
        <taxon>Ascomycota</taxon>
        <taxon>Pezizomycotina</taxon>
        <taxon>Dothideomycetes</taxon>
        <taxon>Dothideomycetes incertae sedis</taxon>
        <taxon>Trypetheliales</taxon>
        <taxon>Trypetheliaceae</taxon>
        <taxon>Viridothelium</taxon>
    </lineage>
</organism>
<dbReference type="OrthoDB" id="3795213at2759"/>
<dbReference type="Proteomes" id="UP000800092">
    <property type="component" value="Unassembled WGS sequence"/>
</dbReference>